<dbReference type="InterPro" id="IPR016181">
    <property type="entry name" value="Acyl_CoA_acyltransferase"/>
</dbReference>
<dbReference type="EMBL" id="JBHUEA010000017">
    <property type="protein sequence ID" value="MFD1722142.1"/>
    <property type="molecule type" value="Genomic_DNA"/>
</dbReference>
<reference evidence="3" key="1">
    <citation type="journal article" date="2019" name="Int. J. Syst. Evol. Microbiol.">
        <title>The Global Catalogue of Microorganisms (GCM) 10K type strain sequencing project: providing services to taxonomists for standard genome sequencing and annotation.</title>
        <authorList>
            <consortium name="The Broad Institute Genomics Platform"/>
            <consortium name="The Broad Institute Genome Sequencing Center for Infectious Disease"/>
            <person name="Wu L."/>
            <person name="Ma J."/>
        </authorList>
    </citation>
    <scope>NUCLEOTIDE SEQUENCE [LARGE SCALE GENOMIC DNA]</scope>
    <source>
        <strain evidence="3">CGMCC 1.12471</strain>
    </source>
</reference>
<accession>A0ABW4LI11</accession>
<dbReference type="EC" id="2.3.1.-" evidence="2"/>
<dbReference type="Pfam" id="PF14542">
    <property type="entry name" value="Acetyltransf_CG"/>
    <property type="match status" value="1"/>
</dbReference>
<keyword evidence="3" id="KW-1185">Reference proteome</keyword>
<dbReference type="GO" id="GO:0016746">
    <property type="term" value="F:acyltransferase activity"/>
    <property type="evidence" value="ECO:0007669"/>
    <property type="project" value="UniProtKB-KW"/>
</dbReference>
<dbReference type="PROSITE" id="PS51729">
    <property type="entry name" value="GNAT_YJDJ"/>
    <property type="match status" value="1"/>
</dbReference>
<protein>
    <submittedName>
        <fullName evidence="2">GNAT family N-acetyltransferase</fullName>
        <ecNumber evidence="2">2.3.1.-</ecNumber>
    </submittedName>
</protein>
<keyword evidence="2" id="KW-0808">Transferase</keyword>
<feature type="domain" description="N-acetyltransferase" evidence="1">
    <location>
        <begin position="6"/>
        <end position="92"/>
    </location>
</feature>
<organism evidence="2 3">
    <name type="scientific">Amnibacterium endophyticum</name>
    <dbReference type="NCBI Taxonomy" id="2109337"/>
    <lineage>
        <taxon>Bacteria</taxon>
        <taxon>Bacillati</taxon>
        <taxon>Actinomycetota</taxon>
        <taxon>Actinomycetes</taxon>
        <taxon>Micrococcales</taxon>
        <taxon>Microbacteriaceae</taxon>
        <taxon>Amnibacterium</taxon>
    </lineage>
</organism>
<dbReference type="Proteomes" id="UP001597347">
    <property type="component" value="Unassembled WGS sequence"/>
</dbReference>
<dbReference type="CDD" id="cd04301">
    <property type="entry name" value="NAT_SF"/>
    <property type="match status" value="1"/>
</dbReference>
<dbReference type="RefSeq" id="WP_377934984.1">
    <property type="nucleotide sequence ID" value="NZ_JBHUEA010000017.1"/>
</dbReference>
<dbReference type="InterPro" id="IPR031165">
    <property type="entry name" value="GNAT_YJDJ"/>
</dbReference>
<gene>
    <name evidence="2" type="ORF">ACFSBI_11330</name>
</gene>
<dbReference type="PANTHER" id="PTHR31435">
    <property type="entry name" value="PROTEIN NATD1"/>
    <property type="match status" value="1"/>
</dbReference>
<evidence type="ECO:0000313" key="2">
    <source>
        <dbReference type="EMBL" id="MFD1722142.1"/>
    </source>
</evidence>
<keyword evidence="2" id="KW-0012">Acyltransferase</keyword>
<evidence type="ECO:0000259" key="1">
    <source>
        <dbReference type="PROSITE" id="PS51729"/>
    </source>
</evidence>
<dbReference type="PANTHER" id="PTHR31435:SF9">
    <property type="entry name" value="PROTEIN NATD1"/>
    <property type="match status" value="1"/>
</dbReference>
<evidence type="ECO:0000313" key="3">
    <source>
        <dbReference type="Proteomes" id="UP001597347"/>
    </source>
</evidence>
<proteinExistence type="predicted"/>
<dbReference type="InterPro" id="IPR045057">
    <property type="entry name" value="Gcn5-rel_NAT"/>
</dbReference>
<name>A0ABW4LI11_9MICO</name>
<comment type="caution">
    <text evidence="2">The sequence shown here is derived from an EMBL/GenBank/DDBJ whole genome shotgun (WGS) entry which is preliminary data.</text>
</comment>
<dbReference type="SUPFAM" id="SSF55729">
    <property type="entry name" value="Acyl-CoA N-acyltransferases (Nat)"/>
    <property type="match status" value="1"/>
</dbReference>
<sequence length="92" mass="10256">MSVDIEHDAARHRYLGRIDGRVATSLDYADDGAVVSMTRTFTNPEFRGQGLAGRITAHAVDEAEAAGRRVRAMCWYVADWFEAHPERAHLLA</sequence>
<dbReference type="Gene3D" id="3.40.630.30">
    <property type="match status" value="1"/>
</dbReference>